<evidence type="ECO:0000256" key="1">
    <source>
        <dbReference type="SAM" id="Phobius"/>
    </source>
</evidence>
<dbReference type="Gene3D" id="3.40.50.410">
    <property type="entry name" value="von Willebrand factor, type A domain"/>
    <property type="match status" value="1"/>
</dbReference>
<dbReference type="SMART" id="SM00327">
    <property type="entry name" value="VWA"/>
    <property type="match status" value="1"/>
</dbReference>
<sequence length="792" mass="85967">MGTLLMGTLRFAGEAPLWMVVAVAAVAAAFVAWVYLRETKHLASPYSYLLPSLRATAVALTILLLSGPVLHRRTVVGKLGRVVFAIDQSKSMAVTDSGDPSSSPSRMRRSVDVLLGDGSHPGWLSTLKETHEVDVVAFSTGDPTLLWSSRMDEPLPTTFALDADGVGTDLASSLSLALDSFDANAVADEVESSAEQDSAEKLQQAALVLFSDGRDNAGRSAVDLAKELRLQSYAVHAVGMGSTDEPTDVGIVNVVTPESVASDGQLAGELILKQYGLAGQSVLVRIESAGKTVWQQNVTPLNDGQQSIPFELDVGSIVESLNTESQRGVQRSTVVMDLTAAVEPLGVVQGGDSVSENNSRSFRVAANTRDRRLLIIDGSSRWETRYLNNLFQRDPAWTVNIVIAGPGTDDVQLLRGKDDGQFPADRETMAQYDAVVLGEIPADLLSTNDIFLLKEFVTRGGGLIAIDGRYRQLRQLADGTLSELIPIRYDRAIPRLSAKSLELTTMGKEHPLMNLYGDSQNIEEFWSQIPAPKSVNHVQAQEGAEVWATAIGQSGIKSPWLVTRLFGGGRVFYLSSDETWRWRYKVADRFHARFWNQLLAAVMQPPYSASDEYVALGTDKIQYGPDESATIRVRLQDTRSQPVGDATVDALLIANDRVVATVPLSVDDPARGTYQGQTPTLSPGGYSVRVRASGFDESALQASTPIWVSQSESLEMRRIALDAGTLNQIAAAAGGAYVHESSAVTLLEKIKPLSSGSIVESDILIWQSFYWFWAVIALLAIEWWLRKRSGLV</sequence>
<dbReference type="PROSITE" id="PS50234">
    <property type="entry name" value="VWFA"/>
    <property type="match status" value="1"/>
</dbReference>
<keyword evidence="1" id="KW-0812">Transmembrane</keyword>
<accession>A0A517NTN7</accession>
<dbReference type="OrthoDB" id="252901at2"/>
<organism evidence="3 4">
    <name type="scientific">Stieleria marina</name>
    <dbReference type="NCBI Taxonomy" id="1930275"/>
    <lineage>
        <taxon>Bacteria</taxon>
        <taxon>Pseudomonadati</taxon>
        <taxon>Planctomycetota</taxon>
        <taxon>Planctomycetia</taxon>
        <taxon>Pirellulales</taxon>
        <taxon>Pirellulaceae</taxon>
        <taxon>Stieleria</taxon>
    </lineage>
</organism>
<dbReference type="SUPFAM" id="SSF53300">
    <property type="entry name" value="vWA-like"/>
    <property type="match status" value="1"/>
</dbReference>
<dbReference type="EMBL" id="CP036526">
    <property type="protein sequence ID" value="QDT10487.1"/>
    <property type="molecule type" value="Genomic_DNA"/>
</dbReference>
<dbReference type="AlphaFoldDB" id="A0A517NTN7"/>
<dbReference type="PANTHER" id="PTHR37947:SF1">
    <property type="entry name" value="BLL2462 PROTEIN"/>
    <property type="match status" value="1"/>
</dbReference>
<gene>
    <name evidence="3" type="ORF">K239x_24440</name>
</gene>
<protein>
    <recommendedName>
        <fullName evidence="2">VWFA domain-containing protein</fullName>
    </recommendedName>
</protein>
<reference evidence="3 4" key="1">
    <citation type="submission" date="2019-02" db="EMBL/GenBank/DDBJ databases">
        <title>Deep-cultivation of Planctomycetes and their phenomic and genomic characterization uncovers novel biology.</title>
        <authorList>
            <person name="Wiegand S."/>
            <person name="Jogler M."/>
            <person name="Boedeker C."/>
            <person name="Pinto D."/>
            <person name="Vollmers J."/>
            <person name="Rivas-Marin E."/>
            <person name="Kohn T."/>
            <person name="Peeters S.H."/>
            <person name="Heuer A."/>
            <person name="Rast P."/>
            <person name="Oberbeckmann S."/>
            <person name="Bunk B."/>
            <person name="Jeske O."/>
            <person name="Meyerdierks A."/>
            <person name="Storesund J.E."/>
            <person name="Kallscheuer N."/>
            <person name="Luecker S."/>
            <person name="Lage O.M."/>
            <person name="Pohl T."/>
            <person name="Merkel B.J."/>
            <person name="Hornburger P."/>
            <person name="Mueller R.-W."/>
            <person name="Bruemmer F."/>
            <person name="Labrenz M."/>
            <person name="Spormann A.M."/>
            <person name="Op den Camp H."/>
            <person name="Overmann J."/>
            <person name="Amann R."/>
            <person name="Jetten M.S.M."/>
            <person name="Mascher T."/>
            <person name="Medema M.H."/>
            <person name="Devos D.P."/>
            <person name="Kaster A.-K."/>
            <person name="Ovreas L."/>
            <person name="Rohde M."/>
            <person name="Galperin M.Y."/>
            <person name="Jogler C."/>
        </authorList>
    </citation>
    <scope>NUCLEOTIDE SEQUENCE [LARGE SCALE GENOMIC DNA]</scope>
    <source>
        <strain evidence="3 4">K23_9</strain>
    </source>
</reference>
<dbReference type="InterPro" id="IPR002035">
    <property type="entry name" value="VWF_A"/>
</dbReference>
<feature type="transmembrane region" description="Helical" evidence="1">
    <location>
        <begin position="15"/>
        <end position="36"/>
    </location>
</feature>
<evidence type="ECO:0000313" key="3">
    <source>
        <dbReference type="EMBL" id="QDT10487.1"/>
    </source>
</evidence>
<dbReference type="SUPFAM" id="SSF52317">
    <property type="entry name" value="Class I glutamine amidotransferase-like"/>
    <property type="match status" value="1"/>
</dbReference>
<feature type="transmembrane region" description="Helical" evidence="1">
    <location>
        <begin position="48"/>
        <end position="70"/>
    </location>
</feature>
<dbReference type="InterPro" id="IPR036465">
    <property type="entry name" value="vWFA_dom_sf"/>
</dbReference>
<dbReference type="PANTHER" id="PTHR37947">
    <property type="entry name" value="BLL2462 PROTEIN"/>
    <property type="match status" value="1"/>
</dbReference>
<proteinExistence type="predicted"/>
<keyword evidence="1" id="KW-1133">Transmembrane helix</keyword>
<dbReference type="RefSeq" id="WP_145418084.1">
    <property type="nucleotide sequence ID" value="NZ_CP036526.1"/>
</dbReference>
<keyword evidence="4" id="KW-1185">Reference proteome</keyword>
<keyword evidence="1" id="KW-0472">Membrane</keyword>
<evidence type="ECO:0000313" key="4">
    <source>
        <dbReference type="Proteomes" id="UP000319817"/>
    </source>
</evidence>
<name>A0A517NTN7_9BACT</name>
<dbReference type="InterPro" id="IPR029062">
    <property type="entry name" value="Class_I_gatase-like"/>
</dbReference>
<evidence type="ECO:0000259" key="2">
    <source>
        <dbReference type="PROSITE" id="PS50234"/>
    </source>
</evidence>
<feature type="domain" description="VWFA" evidence="2">
    <location>
        <begin position="81"/>
        <end position="242"/>
    </location>
</feature>
<feature type="transmembrane region" description="Helical" evidence="1">
    <location>
        <begin position="764"/>
        <end position="785"/>
    </location>
</feature>
<dbReference type="Proteomes" id="UP000319817">
    <property type="component" value="Chromosome"/>
</dbReference>
<dbReference type="Gene3D" id="3.40.50.880">
    <property type="match status" value="1"/>
</dbReference>